<evidence type="ECO:0000313" key="2">
    <source>
        <dbReference type="Proteomes" id="UP001163321"/>
    </source>
</evidence>
<evidence type="ECO:0000313" key="1">
    <source>
        <dbReference type="EMBL" id="KAI9920989.1"/>
    </source>
</evidence>
<dbReference type="EMBL" id="CM047580">
    <property type="protein sequence ID" value="KAI9920989.1"/>
    <property type="molecule type" value="Genomic_DNA"/>
</dbReference>
<keyword evidence="2" id="KW-1185">Reference proteome</keyword>
<sequence length="129" mass="14062">MLLLPLNERGTTITNVASSRYDTVHNIPGPDLSGSVHKGKALDSRTVGVSLNCSKKSLSSSSYPNIRKTQTGTYLKASSMSQDTVHAVVLSAYFQEIRAGIDDAMFFFESFRAAALVSKHFTLEIESML</sequence>
<accession>A0ACC0WSG9</accession>
<comment type="caution">
    <text evidence="1">The sequence shown here is derived from an EMBL/GenBank/DDBJ whole genome shotgun (WGS) entry which is preliminary data.</text>
</comment>
<reference evidence="1 2" key="1">
    <citation type="journal article" date="2022" name="bioRxiv">
        <title>The genome of the oomycete Peronosclerospora sorghi, a cosmopolitan pathogen of maize and sorghum, is inflated with dispersed pseudogenes.</title>
        <authorList>
            <person name="Fletcher K."/>
            <person name="Martin F."/>
            <person name="Isakeit T."/>
            <person name="Cavanaugh K."/>
            <person name="Magill C."/>
            <person name="Michelmore R."/>
        </authorList>
    </citation>
    <scope>NUCLEOTIDE SEQUENCE [LARGE SCALE GENOMIC DNA]</scope>
    <source>
        <strain evidence="1">P6</strain>
    </source>
</reference>
<name>A0ACC0WSG9_9STRA</name>
<gene>
    <name evidence="1" type="ORF">PsorP6_001504</name>
</gene>
<protein>
    <submittedName>
        <fullName evidence="1">Uncharacterized protein</fullName>
    </submittedName>
</protein>
<dbReference type="Proteomes" id="UP001163321">
    <property type="component" value="Chromosome 1"/>
</dbReference>
<organism evidence="1 2">
    <name type="scientific">Peronosclerospora sorghi</name>
    <dbReference type="NCBI Taxonomy" id="230839"/>
    <lineage>
        <taxon>Eukaryota</taxon>
        <taxon>Sar</taxon>
        <taxon>Stramenopiles</taxon>
        <taxon>Oomycota</taxon>
        <taxon>Peronosporomycetes</taxon>
        <taxon>Peronosporales</taxon>
        <taxon>Peronosporaceae</taxon>
        <taxon>Peronosclerospora</taxon>
    </lineage>
</organism>
<proteinExistence type="predicted"/>